<protein>
    <recommendedName>
        <fullName evidence="2">PGG domain-containing protein</fullName>
    </recommendedName>
</protein>
<dbReference type="PANTHER" id="PTHR24177">
    <property type="entry name" value="CASKIN"/>
    <property type="match status" value="1"/>
</dbReference>
<accession>A0A8J4QU97</accession>
<evidence type="ECO:0000259" key="2">
    <source>
        <dbReference type="Pfam" id="PF13962"/>
    </source>
</evidence>
<dbReference type="OrthoDB" id="1652385at2759"/>
<dbReference type="PANTHER" id="PTHR24177:SF434">
    <property type="entry name" value="PGG DOMAIN-CONTAINING PROTEIN"/>
    <property type="match status" value="1"/>
</dbReference>
<organism evidence="3 4">
    <name type="scientific">Castanea mollissima</name>
    <name type="common">Chinese chestnut</name>
    <dbReference type="NCBI Taxonomy" id="60419"/>
    <lineage>
        <taxon>Eukaryota</taxon>
        <taxon>Viridiplantae</taxon>
        <taxon>Streptophyta</taxon>
        <taxon>Embryophyta</taxon>
        <taxon>Tracheophyta</taxon>
        <taxon>Spermatophyta</taxon>
        <taxon>Magnoliopsida</taxon>
        <taxon>eudicotyledons</taxon>
        <taxon>Gunneridae</taxon>
        <taxon>Pentapetalae</taxon>
        <taxon>rosids</taxon>
        <taxon>fabids</taxon>
        <taxon>Fagales</taxon>
        <taxon>Fagaceae</taxon>
        <taxon>Castanea</taxon>
    </lineage>
</organism>
<dbReference type="Gene3D" id="1.25.40.20">
    <property type="entry name" value="Ankyrin repeat-containing domain"/>
    <property type="match status" value="2"/>
</dbReference>
<dbReference type="GO" id="GO:0016020">
    <property type="term" value="C:membrane"/>
    <property type="evidence" value="ECO:0007669"/>
    <property type="project" value="TreeGrafter"/>
</dbReference>
<dbReference type="AlphaFoldDB" id="A0A8J4QU97"/>
<feature type="transmembrane region" description="Helical" evidence="1">
    <location>
        <begin position="577"/>
        <end position="604"/>
    </location>
</feature>
<dbReference type="Proteomes" id="UP000737018">
    <property type="component" value="Unassembled WGS sequence"/>
</dbReference>
<dbReference type="SUPFAM" id="SSF48403">
    <property type="entry name" value="Ankyrin repeat"/>
    <property type="match status" value="1"/>
</dbReference>
<feature type="domain" description="PGG" evidence="2">
    <location>
        <begin position="507"/>
        <end position="609"/>
    </location>
</feature>
<evidence type="ECO:0000313" key="4">
    <source>
        <dbReference type="Proteomes" id="UP000737018"/>
    </source>
</evidence>
<keyword evidence="1" id="KW-1133">Transmembrane helix</keyword>
<dbReference type="InterPro" id="IPR026961">
    <property type="entry name" value="PGG_dom"/>
</dbReference>
<evidence type="ECO:0000313" key="3">
    <source>
        <dbReference type="EMBL" id="KAF3959040.1"/>
    </source>
</evidence>
<feature type="transmembrane region" description="Helical" evidence="1">
    <location>
        <begin position="542"/>
        <end position="565"/>
    </location>
</feature>
<reference evidence="3" key="1">
    <citation type="submission" date="2020-03" db="EMBL/GenBank/DDBJ databases">
        <title>Castanea mollissima Vanexum genome sequencing.</title>
        <authorList>
            <person name="Staton M."/>
        </authorList>
    </citation>
    <scope>NUCLEOTIDE SEQUENCE</scope>
    <source>
        <tissue evidence="3">Leaf</tissue>
    </source>
</reference>
<feature type="transmembrane region" description="Helical" evidence="1">
    <location>
        <begin position="616"/>
        <end position="640"/>
    </location>
</feature>
<gene>
    <name evidence="3" type="ORF">CMV_016108</name>
</gene>
<name>A0A8J4QU97_9ROSI</name>
<comment type="caution">
    <text evidence="3">The sequence shown here is derived from an EMBL/GenBank/DDBJ whole genome shotgun (WGS) entry which is preliminary data.</text>
</comment>
<dbReference type="Pfam" id="PF13962">
    <property type="entry name" value="PGG"/>
    <property type="match status" value="1"/>
</dbReference>
<dbReference type="InterPro" id="IPR002110">
    <property type="entry name" value="Ankyrin_rpt"/>
</dbReference>
<keyword evidence="1" id="KW-0812">Transmembrane</keyword>
<dbReference type="EMBL" id="JRKL02002420">
    <property type="protein sequence ID" value="KAF3959040.1"/>
    <property type="molecule type" value="Genomic_DNA"/>
</dbReference>
<keyword evidence="1" id="KW-0472">Membrane</keyword>
<feature type="transmembrane region" description="Helical" evidence="1">
    <location>
        <begin position="508"/>
        <end position="530"/>
    </location>
</feature>
<sequence>METNNVNSNAVNSDDVITERRRLYMAALKGDWNSIEDMPRIQRQISKNQIRGTTLHIAAAANKEDFVEKLLRWMRKNPTTENVTPEAENVIGSTVTAESVAGNVIGTTLAAGNVIGATLTAENVTLEAVNMTQEAENVIGSTVTAESVAENVIGTTLTAGNVIGATLTAENGTLEAENVNGSTVTAENVAGNVIGATLTADDVIENSALTLAATVGNVNIVQKMLKMFNRTTTPVRSLFMASFAGQSKMVRYLYPMTNLVGDKKAEIFITCVKNDLFGEALLMLEGHPDLAGARNNIKTALHVLAHKPSAFVSASQPGMLRKHINILFAGLKKEKSKQIEANLLFEKCLQAYKSDVERFIEIPDISNVLFEAAKIGNIEFLIKLIHFDFDLLWKHDEDKTIFHLAVEERHENIFSLLYELGSVGGIIACRTNENEGNILHLAAKKAPQEKLNAISGAALQMRREILWFKEVEKVVSPDYKEMKNAKGDTPYVLFVKNHEELRKEGEKWMIGTANYSMVVATLIGSIMFSAQLADGLDQNPHIFLAFTVSTAISLCGSSICLIMFLSILASRYSFDDFLLWLPIRLLIGATSLYISIAAMMVAFATSFWLKNYNRDAKYVVIVLCALVPIIDVLLKFRLLFEVQSIFFRFRPRHRLLHEEVSYAPVGRPQSHETANLDNVSIQRPPHNDGE</sequence>
<proteinExistence type="predicted"/>
<evidence type="ECO:0000256" key="1">
    <source>
        <dbReference type="SAM" id="Phobius"/>
    </source>
</evidence>
<dbReference type="InterPro" id="IPR036770">
    <property type="entry name" value="Ankyrin_rpt-contain_sf"/>
</dbReference>
<keyword evidence="4" id="KW-1185">Reference proteome</keyword>
<dbReference type="SMART" id="SM00248">
    <property type="entry name" value="ANK"/>
    <property type="match status" value="4"/>
</dbReference>